<proteinExistence type="predicted"/>
<feature type="domain" description="DUF6896" evidence="1">
    <location>
        <begin position="10"/>
        <end position="126"/>
    </location>
</feature>
<dbReference type="EMBL" id="VCDN01000043">
    <property type="protein sequence ID" value="MDX7987859.1"/>
    <property type="molecule type" value="Genomic_DNA"/>
</dbReference>
<reference evidence="3" key="1">
    <citation type="journal article" date="2024" name="Toxins">
        <title>Genome Sequence Analysis of Native Xenorhabdus Strains Isolated from Entomopathogenic Nematodes in Argentina.</title>
        <authorList>
            <person name="Palma L."/>
            <person name="Frizzo L."/>
            <person name="Kaiser S."/>
            <person name="Berry C."/>
            <person name="Caballero P."/>
            <person name="Bode H.B."/>
            <person name="Del Valle E.E."/>
        </authorList>
    </citation>
    <scope>NUCLEOTIDE SEQUENCE [LARGE SCALE GENOMIC DNA]</scope>
    <source>
        <strain evidence="3">12</strain>
    </source>
</reference>
<evidence type="ECO:0000313" key="2">
    <source>
        <dbReference type="EMBL" id="MDX7987859.1"/>
    </source>
</evidence>
<sequence length="132" mass="16083">MKAIIEKKDIIDFIKLQEKLSRFFFESYPKVKDFNWLLDFPKRGKIKIGDESWDFVKHGKGIRFTRITPEPTVIVDINNYINNPRVIDVWRLLEYFERDSIEFEKEYIQGVLDKMVDYGELKKIYKYEYELL</sequence>
<organism evidence="2 3">
    <name type="scientific">Xenorhabdus santafensis</name>
    <dbReference type="NCBI Taxonomy" id="2582833"/>
    <lineage>
        <taxon>Bacteria</taxon>
        <taxon>Pseudomonadati</taxon>
        <taxon>Pseudomonadota</taxon>
        <taxon>Gammaproteobacteria</taxon>
        <taxon>Enterobacterales</taxon>
        <taxon>Morganellaceae</taxon>
        <taxon>Xenorhabdus</taxon>
    </lineage>
</organism>
<dbReference type="RefSeq" id="WP_319930281.1">
    <property type="nucleotide sequence ID" value="NZ_VCDN01000043.1"/>
</dbReference>
<evidence type="ECO:0000259" key="1">
    <source>
        <dbReference type="Pfam" id="PF21837"/>
    </source>
</evidence>
<dbReference type="Pfam" id="PF21837">
    <property type="entry name" value="DUF6896"/>
    <property type="match status" value="1"/>
</dbReference>
<comment type="caution">
    <text evidence="2">The sequence shown here is derived from an EMBL/GenBank/DDBJ whole genome shotgun (WGS) entry which is preliminary data.</text>
</comment>
<evidence type="ECO:0000313" key="3">
    <source>
        <dbReference type="Proteomes" id="UP001271890"/>
    </source>
</evidence>
<dbReference type="Proteomes" id="UP001271890">
    <property type="component" value="Unassembled WGS sequence"/>
</dbReference>
<accession>A0ABU4SAN6</accession>
<protein>
    <recommendedName>
        <fullName evidence="1">DUF6896 domain-containing protein</fullName>
    </recommendedName>
</protein>
<name>A0ABU4SAN6_9GAMM</name>
<keyword evidence="3" id="KW-1185">Reference proteome</keyword>
<gene>
    <name evidence="2" type="ORF">FE392_11035</name>
</gene>
<dbReference type="InterPro" id="IPR054191">
    <property type="entry name" value="DUF6896"/>
</dbReference>